<keyword evidence="10" id="KW-0067">ATP-binding</keyword>
<protein>
    <recommendedName>
        <fullName evidence="4">Homoserine kinase</fullName>
        <ecNumber evidence="3">2.7.1.39</ecNumber>
    </recommendedName>
</protein>
<evidence type="ECO:0000256" key="1">
    <source>
        <dbReference type="ARBA" id="ARBA00005015"/>
    </source>
</evidence>
<evidence type="ECO:0000256" key="4">
    <source>
        <dbReference type="ARBA" id="ARBA00017858"/>
    </source>
</evidence>
<gene>
    <name evidence="12" type="ORF">UFOPK3957_00472</name>
</gene>
<dbReference type="HAMAP" id="MF_00384">
    <property type="entry name" value="Homoser_kinase"/>
    <property type="match status" value="1"/>
</dbReference>
<dbReference type="PRINTS" id="PR00958">
    <property type="entry name" value="HOMSERKINASE"/>
</dbReference>
<evidence type="ECO:0000256" key="3">
    <source>
        <dbReference type="ARBA" id="ARBA00012078"/>
    </source>
</evidence>
<dbReference type="PANTHER" id="PTHR20861">
    <property type="entry name" value="HOMOSERINE/4-DIPHOSPHOCYTIDYL-2-C-METHYL-D-ERYTHRITOL KINASE"/>
    <property type="match status" value="1"/>
</dbReference>
<dbReference type="InterPro" id="IPR036554">
    <property type="entry name" value="GHMP_kinase_C_sf"/>
</dbReference>
<dbReference type="AlphaFoldDB" id="A0A6J7MJI0"/>
<keyword evidence="5" id="KW-0028">Amino-acid biosynthesis</keyword>
<dbReference type="PIRSF" id="PIRSF000676">
    <property type="entry name" value="Homoser_kin"/>
    <property type="match status" value="1"/>
</dbReference>
<dbReference type="InterPro" id="IPR006203">
    <property type="entry name" value="GHMP_knse_ATP-bd_CS"/>
</dbReference>
<proteinExistence type="inferred from homology"/>
<evidence type="ECO:0000256" key="9">
    <source>
        <dbReference type="ARBA" id="ARBA00022777"/>
    </source>
</evidence>
<dbReference type="UniPathway" id="UPA00050">
    <property type="reaction ID" value="UER00064"/>
</dbReference>
<dbReference type="InterPro" id="IPR014721">
    <property type="entry name" value="Ribsml_uS5_D2-typ_fold_subgr"/>
</dbReference>
<dbReference type="GO" id="GO:0004413">
    <property type="term" value="F:homoserine kinase activity"/>
    <property type="evidence" value="ECO:0007669"/>
    <property type="project" value="UniProtKB-EC"/>
</dbReference>
<dbReference type="PROSITE" id="PS00627">
    <property type="entry name" value="GHMP_KINASES_ATP"/>
    <property type="match status" value="1"/>
</dbReference>
<dbReference type="GO" id="GO:0005524">
    <property type="term" value="F:ATP binding"/>
    <property type="evidence" value="ECO:0007669"/>
    <property type="project" value="UniProtKB-KW"/>
</dbReference>
<evidence type="ECO:0000259" key="11">
    <source>
        <dbReference type="Pfam" id="PF00288"/>
    </source>
</evidence>
<evidence type="ECO:0000256" key="2">
    <source>
        <dbReference type="ARBA" id="ARBA00007370"/>
    </source>
</evidence>
<dbReference type="Pfam" id="PF00288">
    <property type="entry name" value="GHMP_kinases_N"/>
    <property type="match status" value="1"/>
</dbReference>
<dbReference type="NCBIfam" id="TIGR00191">
    <property type="entry name" value="thrB"/>
    <property type="match status" value="1"/>
</dbReference>
<dbReference type="EMBL" id="CAFBOM010000057">
    <property type="protein sequence ID" value="CAB4980897.1"/>
    <property type="molecule type" value="Genomic_DNA"/>
</dbReference>
<evidence type="ECO:0000256" key="8">
    <source>
        <dbReference type="ARBA" id="ARBA00022741"/>
    </source>
</evidence>
<sequence length="301" mass="31044">MRVVVPASSANLGPAFDCAGLALDVCDEYVAMVSDDAGVLIEVEGEGAADVPLDATHLVARSMALAFAAMDVHPAGFVLRCTNAIPHGRGMGSSAAAIIGGLVLGRAIVTDGPEVLTDDDLLQLALSMESHPDNIAAALFGGLNFSWLEETGRAGTMKLAVHPEIVPVVAIPGDAVATSKARTALPAQVDFADASFNIARASLLVHALTSDPGYLLEATRDRLHQEARRGMYGASLDLVERLRAESIPAVISGAGPSVLALPARSDASRVAALADPTWQVLECAVSPLGAREVPVMNTPVS</sequence>
<evidence type="ECO:0000256" key="7">
    <source>
        <dbReference type="ARBA" id="ARBA00022697"/>
    </source>
</evidence>
<organism evidence="12">
    <name type="scientific">freshwater metagenome</name>
    <dbReference type="NCBI Taxonomy" id="449393"/>
    <lineage>
        <taxon>unclassified sequences</taxon>
        <taxon>metagenomes</taxon>
        <taxon>ecological metagenomes</taxon>
    </lineage>
</organism>
<dbReference type="InterPro" id="IPR006204">
    <property type="entry name" value="GHMP_kinase_N_dom"/>
</dbReference>
<evidence type="ECO:0000256" key="6">
    <source>
        <dbReference type="ARBA" id="ARBA00022679"/>
    </source>
</evidence>
<accession>A0A6J7MJI0</accession>
<dbReference type="Gene3D" id="3.30.230.10">
    <property type="match status" value="1"/>
</dbReference>
<keyword evidence="6" id="KW-0808">Transferase</keyword>
<keyword evidence="7" id="KW-0791">Threonine biosynthesis</keyword>
<dbReference type="InterPro" id="IPR000870">
    <property type="entry name" value="Homoserine_kinase"/>
</dbReference>
<dbReference type="GO" id="GO:0009088">
    <property type="term" value="P:threonine biosynthetic process"/>
    <property type="evidence" value="ECO:0007669"/>
    <property type="project" value="UniProtKB-UniPathway"/>
</dbReference>
<evidence type="ECO:0000256" key="10">
    <source>
        <dbReference type="ARBA" id="ARBA00022840"/>
    </source>
</evidence>
<evidence type="ECO:0000313" key="12">
    <source>
        <dbReference type="EMBL" id="CAB4980897.1"/>
    </source>
</evidence>
<keyword evidence="9" id="KW-0418">Kinase</keyword>
<comment type="similarity">
    <text evidence="2">Belongs to the GHMP kinase family. Homoserine kinase subfamily.</text>
</comment>
<dbReference type="PANTHER" id="PTHR20861:SF1">
    <property type="entry name" value="HOMOSERINE KINASE"/>
    <property type="match status" value="1"/>
</dbReference>
<evidence type="ECO:0000256" key="5">
    <source>
        <dbReference type="ARBA" id="ARBA00022605"/>
    </source>
</evidence>
<keyword evidence="8" id="KW-0547">Nucleotide-binding</keyword>
<name>A0A6J7MJI0_9ZZZZ</name>
<dbReference type="InterPro" id="IPR020568">
    <property type="entry name" value="Ribosomal_Su5_D2-typ_SF"/>
</dbReference>
<dbReference type="SUPFAM" id="SSF54211">
    <property type="entry name" value="Ribosomal protein S5 domain 2-like"/>
    <property type="match status" value="1"/>
</dbReference>
<dbReference type="EC" id="2.7.1.39" evidence="3"/>
<reference evidence="12" key="1">
    <citation type="submission" date="2020-05" db="EMBL/GenBank/DDBJ databases">
        <authorList>
            <person name="Chiriac C."/>
            <person name="Salcher M."/>
            <person name="Ghai R."/>
            <person name="Kavagutti S V."/>
        </authorList>
    </citation>
    <scope>NUCLEOTIDE SEQUENCE</scope>
</reference>
<comment type="pathway">
    <text evidence="1">Amino-acid biosynthesis; L-threonine biosynthesis; L-threonine from L-aspartate: step 4/5.</text>
</comment>
<dbReference type="SUPFAM" id="SSF55060">
    <property type="entry name" value="GHMP Kinase, C-terminal domain"/>
    <property type="match status" value="1"/>
</dbReference>
<dbReference type="Gene3D" id="3.30.70.890">
    <property type="entry name" value="GHMP kinase, C-terminal domain"/>
    <property type="match status" value="1"/>
</dbReference>
<feature type="domain" description="GHMP kinase N-terminal" evidence="11">
    <location>
        <begin position="66"/>
        <end position="142"/>
    </location>
</feature>